<keyword evidence="1" id="KW-0732">Signal</keyword>
<reference evidence="2" key="2">
    <citation type="submission" date="2020-09" db="EMBL/GenBank/DDBJ databases">
        <authorList>
            <person name="Sun Q."/>
            <person name="Zhou Y."/>
        </authorList>
    </citation>
    <scope>NUCLEOTIDE SEQUENCE</scope>
    <source>
        <strain evidence="2">CGMCC 1.15725</strain>
    </source>
</reference>
<dbReference type="Pfam" id="PF16930">
    <property type="entry name" value="Porin_5"/>
    <property type="match status" value="1"/>
</dbReference>
<name>A0A8J3E7Q7_9PROT</name>
<protein>
    <recommendedName>
        <fullName evidence="4">Porin</fullName>
    </recommendedName>
</protein>
<dbReference type="SUPFAM" id="SSF56935">
    <property type="entry name" value="Porins"/>
    <property type="match status" value="1"/>
</dbReference>
<reference evidence="2" key="1">
    <citation type="journal article" date="2014" name="Int. J. Syst. Evol. Microbiol.">
        <title>Complete genome sequence of Corynebacterium casei LMG S-19264T (=DSM 44701T), isolated from a smear-ripened cheese.</title>
        <authorList>
            <consortium name="US DOE Joint Genome Institute (JGI-PGF)"/>
            <person name="Walter F."/>
            <person name="Albersmeier A."/>
            <person name="Kalinowski J."/>
            <person name="Ruckert C."/>
        </authorList>
    </citation>
    <scope>NUCLEOTIDE SEQUENCE</scope>
    <source>
        <strain evidence="2">CGMCC 1.15725</strain>
    </source>
</reference>
<keyword evidence="3" id="KW-1185">Reference proteome</keyword>
<evidence type="ECO:0000256" key="1">
    <source>
        <dbReference type="SAM" id="SignalP"/>
    </source>
</evidence>
<comment type="caution">
    <text evidence="2">The sequence shown here is derived from an EMBL/GenBank/DDBJ whole genome shotgun (WGS) entry which is preliminary data.</text>
</comment>
<evidence type="ECO:0000313" key="3">
    <source>
        <dbReference type="Proteomes" id="UP000646365"/>
    </source>
</evidence>
<gene>
    <name evidence="2" type="ORF">GCM10011611_62710</name>
</gene>
<sequence>MALLLCTTAVMPLAFAANPAAAQTAPAGSDLANAKLLDLLVKRKILSRAEANELLKEASGGAQATPAKRAAPTAPAAVAAAGAATGAVAGNAVTTTPPADGAVHVTYVPEIVKKQLRDEIKQEVMAQAKDEHWAAPGTFPDWVSRLHVYGDMRARYEGDFFPSGNDNTGGHPNFNAINTGSPYDTSRANQNFPPQLNVDQERNRFRIRARLGVDADLGDGFSAGIRLASGENDSPVSENQTLGNAGGGQGGDFAKYAVWLDRAFITYAPWQDEQQALSVTVGRFDNPFFATNLLWADDLSFDGAAVSGKYEVVDGVTPFFTVGAFPVFNTDFNFATNQPAKTPSRDKWLYAAQAGADWKIDHDSKVKLGAAYYDFQNLEGRTSSPCIVNSSADSCDTDDTRPSFAQNGNTYFPLRNIVATSNNNFGTTNQLQYFGLATPFRDVAVTGRYDFSHFDPIHLWFDAEFVKNLAFNRADIASKAINNRAGTTDGSLGAFEGGDSGYYINLSAGAPTMAQRWDWNVNVGYKYLESDAVPDAFTDSDFGLGGTNLKGYIVGGNLALSKNVWTRLRWLSADNISGSPFKTDVVQLDLNARF</sequence>
<accession>A0A8J3E7Q7</accession>
<dbReference type="InterPro" id="IPR032638">
    <property type="entry name" value="Porin_5"/>
</dbReference>
<evidence type="ECO:0008006" key="4">
    <source>
        <dbReference type="Google" id="ProtNLM"/>
    </source>
</evidence>
<feature type="chain" id="PRO_5035213192" description="Porin" evidence="1">
    <location>
        <begin position="23"/>
        <end position="594"/>
    </location>
</feature>
<dbReference type="Proteomes" id="UP000646365">
    <property type="component" value="Unassembled WGS sequence"/>
</dbReference>
<dbReference type="EMBL" id="BMJQ01000026">
    <property type="protein sequence ID" value="GGF47763.1"/>
    <property type="molecule type" value="Genomic_DNA"/>
</dbReference>
<dbReference type="RefSeq" id="WP_229744103.1">
    <property type="nucleotide sequence ID" value="NZ_BMJQ01000026.1"/>
</dbReference>
<proteinExistence type="predicted"/>
<dbReference type="AlphaFoldDB" id="A0A8J3E7Q7"/>
<organism evidence="2 3">
    <name type="scientific">Aliidongia dinghuensis</name>
    <dbReference type="NCBI Taxonomy" id="1867774"/>
    <lineage>
        <taxon>Bacteria</taxon>
        <taxon>Pseudomonadati</taxon>
        <taxon>Pseudomonadota</taxon>
        <taxon>Alphaproteobacteria</taxon>
        <taxon>Rhodospirillales</taxon>
        <taxon>Dongiaceae</taxon>
        <taxon>Aliidongia</taxon>
    </lineage>
</organism>
<evidence type="ECO:0000313" key="2">
    <source>
        <dbReference type="EMBL" id="GGF47763.1"/>
    </source>
</evidence>
<feature type="signal peptide" evidence="1">
    <location>
        <begin position="1"/>
        <end position="22"/>
    </location>
</feature>